<dbReference type="Gene3D" id="3.40.630.190">
    <property type="entry name" value="LCP protein"/>
    <property type="match status" value="1"/>
</dbReference>
<feature type="region of interest" description="Disordered" evidence="2">
    <location>
        <begin position="1"/>
        <end position="27"/>
    </location>
</feature>
<reference evidence="6 7" key="1">
    <citation type="submission" date="2022-04" db="EMBL/GenBank/DDBJ databases">
        <title>Positive selection, recombination, and allopatry shape intraspecific diversity of widespread and dominant cyanobacteria.</title>
        <authorList>
            <person name="Wei J."/>
            <person name="Shu W."/>
            <person name="Hu C."/>
        </authorList>
    </citation>
    <scope>NUCLEOTIDE SEQUENCE [LARGE SCALE GENOMIC DNA]</scope>
    <source>
        <strain evidence="6 7">GB2-A5</strain>
    </source>
</reference>
<evidence type="ECO:0000256" key="2">
    <source>
        <dbReference type="SAM" id="MobiDB-lite"/>
    </source>
</evidence>
<dbReference type="NCBIfam" id="TIGR00350">
    <property type="entry name" value="lytR_cpsA_psr"/>
    <property type="match status" value="1"/>
</dbReference>
<name>A0ABV0JLV2_9CYAN</name>
<dbReference type="InterPro" id="IPR004474">
    <property type="entry name" value="LytR_CpsA_psr"/>
</dbReference>
<dbReference type="Pfam" id="PF13399">
    <property type="entry name" value="LytR_C"/>
    <property type="match status" value="1"/>
</dbReference>
<dbReference type="InterPro" id="IPR050922">
    <property type="entry name" value="LytR/CpsA/Psr_CW_biosynth"/>
</dbReference>
<gene>
    <name evidence="6" type="ORF">NDI37_04165</name>
</gene>
<comment type="caution">
    <text evidence="6">The sequence shown here is derived from an EMBL/GenBank/DDBJ whole genome shotgun (WGS) entry which is preliminary data.</text>
</comment>
<feature type="domain" description="Cell envelope-related transcriptional attenuator" evidence="4">
    <location>
        <begin position="132"/>
        <end position="278"/>
    </location>
</feature>
<dbReference type="Pfam" id="PF03816">
    <property type="entry name" value="LytR_cpsA_psr"/>
    <property type="match status" value="1"/>
</dbReference>
<keyword evidence="3" id="KW-0812">Transmembrane</keyword>
<evidence type="ECO:0000259" key="5">
    <source>
        <dbReference type="Pfam" id="PF13399"/>
    </source>
</evidence>
<evidence type="ECO:0000259" key="4">
    <source>
        <dbReference type="Pfam" id="PF03816"/>
    </source>
</evidence>
<dbReference type="PANTHER" id="PTHR33392:SF6">
    <property type="entry name" value="POLYISOPRENYL-TEICHOIC ACID--PEPTIDOGLYCAN TEICHOIC ACID TRANSFERASE TAGU"/>
    <property type="match status" value="1"/>
</dbReference>
<evidence type="ECO:0000256" key="3">
    <source>
        <dbReference type="SAM" id="Phobius"/>
    </source>
</evidence>
<keyword evidence="3" id="KW-1133">Transmembrane helix</keyword>
<dbReference type="PANTHER" id="PTHR33392">
    <property type="entry name" value="POLYISOPRENYL-TEICHOIC ACID--PEPTIDOGLYCAN TEICHOIC ACID TRANSFERASE TAGU"/>
    <property type="match status" value="1"/>
</dbReference>
<dbReference type="Proteomes" id="UP001442494">
    <property type="component" value="Unassembled WGS sequence"/>
</dbReference>
<dbReference type="RefSeq" id="WP_347269342.1">
    <property type="nucleotide sequence ID" value="NZ_JAMPKK010000005.1"/>
</dbReference>
<sequence length="468" mass="51806">MSARKIPENRPWGQKNGQPSPRKPAPKGNQVSWLWLGLGLSGVAMLSATAGAMLAVSLSSTPLLQSQLSPDEAAVFDGDRISRTSMRLPELTRPVNILVMGIKVISSDLDNPPPETQNLGYHALVNSFEGLSDTMLLLRFNPEAQKIAVLSIPRDTRTYVEGVGMTKINAANVEGGPALSAKTASELLSGVGIDRYIRINVQGVEKLVDALGGVTVYVPRDMKYQDDSQHLYINLKAGKQHLNGNQLQQFLRFRYDKYGDIGRIQRQQMVMRALMEQALNPTTLARMPKILSVIQSHIDTNLTVEELLALVGFGVKTERSQVQMLMVPGDFSGNGQREVSYWLPNRRRIQTMMAQHFDQGLDGGEANDPAYTRVAIQDSTGNRRAVQSLIEKLREAGYQNVYVDDPWPEPLRVTHLVAQQGDGDSAQAIKRSLGFGEVRVESTGNLVSDITIQLGEDWLQRQSRRDSY</sequence>
<dbReference type="EMBL" id="JAMPKK010000005">
    <property type="protein sequence ID" value="MEP0863662.1"/>
    <property type="molecule type" value="Genomic_DNA"/>
</dbReference>
<feature type="transmembrane region" description="Helical" evidence="3">
    <location>
        <begin position="33"/>
        <end position="58"/>
    </location>
</feature>
<proteinExistence type="inferred from homology"/>
<keyword evidence="3" id="KW-0472">Membrane</keyword>
<dbReference type="InterPro" id="IPR027381">
    <property type="entry name" value="LytR/CpsA/Psr_C"/>
</dbReference>
<feature type="domain" description="LytR/CpsA/Psr regulator C-terminal" evidence="5">
    <location>
        <begin position="372"/>
        <end position="458"/>
    </location>
</feature>
<comment type="similarity">
    <text evidence="1">Belongs to the LytR/CpsA/Psr (LCP) family.</text>
</comment>
<keyword evidence="7" id="KW-1185">Reference proteome</keyword>
<evidence type="ECO:0000313" key="7">
    <source>
        <dbReference type="Proteomes" id="UP001442494"/>
    </source>
</evidence>
<accession>A0ABV0JLV2</accession>
<organism evidence="6 7">
    <name type="scientific">Funiculus sociatus GB2-A5</name>
    <dbReference type="NCBI Taxonomy" id="2933946"/>
    <lineage>
        <taxon>Bacteria</taxon>
        <taxon>Bacillati</taxon>
        <taxon>Cyanobacteriota</taxon>
        <taxon>Cyanophyceae</taxon>
        <taxon>Coleofasciculales</taxon>
        <taxon>Coleofasciculaceae</taxon>
        <taxon>Funiculus</taxon>
    </lineage>
</organism>
<evidence type="ECO:0000313" key="6">
    <source>
        <dbReference type="EMBL" id="MEP0863662.1"/>
    </source>
</evidence>
<evidence type="ECO:0000256" key="1">
    <source>
        <dbReference type="ARBA" id="ARBA00006068"/>
    </source>
</evidence>
<protein>
    <submittedName>
        <fullName evidence="6">LCP family protein</fullName>
    </submittedName>
</protein>